<protein>
    <submittedName>
        <fullName evidence="2">Uncharacterized protein</fullName>
    </submittedName>
</protein>
<feature type="transmembrane region" description="Helical" evidence="1">
    <location>
        <begin position="87"/>
        <end position="106"/>
    </location>
</feature>
<accession>A0A561U7V8</accession>
<dbReference type="Proteomes" id="UP000316184">
    <property type="component" value="Unassembled WGS sequence"/>
</dbReference>
<evidence type="ECO:0000313" key="3">
    <source>
        <dbReference type="Proteomes" id="UP000316184"/>
    </source>
</evidence>
<dbReference type="EMBL" id="VIWX01000002">
    <property type="protein sequence ID" value="TWF95442.1"/>
    <property type="molecule type" value="Genomic_DNA"/>
</dbReference>
<evidence type="ECO:0000313" key="2">
    <source>
        <dbReference type="EMBL" id="TWF95442.1"/>
    </source>
</evidence>
<comment type="caution">
    <text evidence="2">The sequence shown here is derived from an EMBL/GenBank/DDBJ whole genome shotgun (WGS) entry which is preliminary data.</text>
</comment>
<organism evidence="2 3">
    <name type="scientific">Saccharopolyspora dendranthemae</name>
    <dbReference type="NCBI Taxonomy" id="1181886"/>
    <lineage>
        <taxon>Bacteria</taxon>
        <taxon>Bacillati</taxon>
        <taxon>Actinomycetota</taxon>
        <taxon>Actinomycetes</taxon>
        <taxon>Pseudonocardiales</taxon>
        <taxon>Pseudonocardiaceae</taxon>
        <taxon>Saccharopolyspora</taxon>
    </lineage>
</organism>
<reference evidence="2 3" key="1">
    <citation type="submission" date="2019-06" db="EMBL/GenBank/DDBJ databases">
        <title>Sequencing the genomes of 1000 actinobacteria strains.</title>
        <authorList>
            <person name="Klenk H.-P."/>
        </authorList>
    </citation>
    <scope>NUCLEOTIDE SEQUENCE [LARGE SCALE GENOMIC DNA]</scope>
    <source>
        <strain evidence="2 3">DSM 46699</strain>
    </source>
</reference>
<keyword evidence="3" id="KW-1185">Reference proteome</keyword>
<feature type="transmembrane region" description="Helical" evidence="1">
    <location>
        <begin position="45"/>
        <end position="66"/>
    </location>
</feature>
<feature type="transmembrane region" description="Helical" evidence="1">
    <location>
        <begin position="126"/>
        <end position="146"/>
    </location>
</feature>
<evidence type="ECO:0000256" key="1">
    <source>
        <dbReference type="SAM" id="Phobius"/>
    </source>
</evidence>
<keyword evidence="1" id="KW-0472">Membrane</keyword>
<gene>
    <name evidence="2" type="ORF">FHU35_12437</name>
</gene>
<feature type="transmembrane region" description="Helical" evidence="1">
    <location>
        <begin position="12"/>
        <end position="33"/>
    </location>
</feature>
<dbReference type="OrthoDB" id="4464568at2"/>
<keyword evidence="1" id="KW-1133">Transmembrane helix</keyword>
<dbReference type="AlphaFoldDB" id="A0A561U7V8"/>
<keyword evidence="1" id="KW-0812">Transmembrane</keyword>
<name>A0A561U7V8_9PSEU</name>
<dbReference type="RefSeq" id="WP_145738415.1">
    <property type="nucleotide sequence ID" value="NZ_VIWX01000002.1"/>
</dbReference>
<proteinExistence type="predicted"/>
<sequence length="167" mass="17931">MAGGGWFTKLYGAGPVHLLAVVGCFALASYSALLVWEEPQVVRMAVWFGAAVVVHDLVLLPVYSLADRALAGSLRSPPKARVPIVNHVRLPVLAAGLLFLVFFPGVVQQGTATHLAATGQDQQPYLGRWLALSATFVVVSAAIYVIRRVIALRRERSRESSGVDDPT</sequence>